<proteinExistence type="inferred from homology"/>
<reference evidence="7" key="2">
    <citation type="journal article" date="2021" name="PeerJ">
        <title>Extensive microbial diversity within the chicken gut microbiome revealed by metagenomics and culture.</title>
        <authorList>
            <person name="Gilroy R."/>
            <person name="Ravi A."/>
            <person name="Getino M."/>
            <person name="Pursley I."/>
            <person name="Horton D.L."/>
            <person name="Alikhan N.F."/>
            <person name="Baker D."/>
            <person name="Gharbi K."/>
            <person name="Hall N."/>
            <person name="Watson M."/>
            <person name="Adriaenssens E.M."/>
            <person name="Foster-Nyarko E."/>
            <person name="Jarju S."/>
            <person name="Secka A."/>
            <person name="Antonio M."/>
            <person name="Oren A."/>
            <person name="Chaudhuri R.R."/>
            <person name="La Ragione R."/>
            <person name="Hildebrand F."/>
            <person name="Pallen M.J."/>
        </authorList>
    </citation>
    <scope>NUCLEOTIDE SEQUENCE</scope>
    <source>
        <strain evidence="7">D3-1215</strain>
    </source>
</reference>
<evidence type="ECO:0000313" key="8">
    <source>
        <dbReference type="Proteomes" id="UP000823637"/>
    </source>
</evidence>
<keyword evidence="4 7" id="KW-0378">Hydrolase</keyword>
<dbReference type="InterPro" id="IPR037004">
    <property type="entry name" value="Exonuc_VII_ssu_sf"/>
</dbReference>
<name>A0A9D9HC97_9BACT</name>
<keyword evidence="3" id="KW-0540">Nuclease</keyword>
<dbReference type="GO" id="GO:0006308">
    <property type="term" value="P:DNA catabolic process"/>
    <property type="evidence" value="ECO:0007669"/>
    <property type="project" value="UniProtKB-UniRule"/>
</dbReference>
<protein>
    <recommendedName>
        <fullName evidence="6">Exodeoxyribonuclease VII small subunit</fullName>
        <ecNumber evidence="6">3.1.11.6</ecNumber>
    </recommendedName>
</protein>
<dbReference type="EMBL" id="JADIMR010000009">
    <property type="protein sequence ID" value="MBO8446251.1"/>
    <property type="molecule type" value="Genomic_DNA"/>
</dbReference>
<keyword evidence="2" id="KW-0963">Cytoplasm</keyword>
<dbReference type="EC" id="3.1.11.6" evidence="6"/>
<dbReference type="Proteomes" id="UP000823637">
    <property type="component" value="Unassembled WGS sequence"/>
</dbReference>
<evidence type="ECO:0000256" key="4">
    <source>
        <dbReference type="ARBA" id="ARBA00022801"/>
    </source>
</evidence>
<dbReference type="Pfam" id="PF02609">
    <property type="entry name" value="Exonuc_VII_S"/>
    <property type="match status" value="1"/>
</dbReference>
<dbReference type="NCBIfam" id="TIGR01280">
    <property type="entry name" value="xseB"/>
    <property type="match status" value="1"/>
</dbReference>
<comment type="similarity">
    <text evidence="1">Belongs to the XseB family.</text>
</comment>
<gene>
    <name evidence="7" type="primary">xseB</name>
    <name evidence="7" type="ORF">IAC32_00685</name>
</gene>
<sequence length="62" mass="6837">MDKDLNFDEALAKLEAIVGEIQAGNIRISDLKAKVAEAKEYAAICQKELDSIRKDLDISVSE</sequence>
<evidence type="ECO:0000256" key="3">
    <source>
        <dbReference type="ARBA" id="ARBA00022722"/>
    </source>
</evidence>
<accession>A0A9D9HC97</accession>
<dbReference type="Gene3D" id="1.10.287.1040">
    <property type="entry name" value="Exonuclease VII, small subunit"/>
    <property type="match status" value="1"/>
</dbReference>
<evidence type="ECO:0000313" key="7">
    <source>
        <dbReference type="EMBL" id="MBO8446251.1"/>
    </source>
</evidence>
<evidence type="ECO:0000256" key="1">
    <source>
        <dbReference type="ARBA" id="ARBA00009998"/>
    </source>
</evidence>
<evidence type="ECO:0000256" key="2">
    <source>
        <dbReference type="ARBA" id="ARBA00022490"/>
    </source>
</evidence>
<dbReference type="AlphaFoldDB" id="A0A9D9HC97"/>
<reference evidence="7" key="1">
    <citation type="submission" date="2020-10" db="EMBL/GenBank/DDBJ databases">
        <authorList>
            <person name="Gilroy R."/>
        </authorList>
    </citation>
    <scope>NUCLEOTIDE SEQUENCE</scope>
    <source>
        <strain evidence="7">D3-1215</strain>
    </source>
</reference>
<evidence type="ECO:0000256" key="6">
    <source>
        <dbReference type="NCBIfam" id="TIGR01280"/>
    </source>
</evidence>
<dbReference type="SUPFAM" id="SSF116842">
    <property type="entry name" value="XseB-like"/>
    <property type="match status" value="1"/>
</dbReference>
<dbReference type="GO" id="GO:0009318">
    <property type="term" value="C:exodeoxyribonuclease VII complex"/>
    <property type="evidence" value="ECO:0007669"/>
    <property type="project" value="UniProtKB-UniRule"/>
</dbReference>
<keyword evidence="5" id="KW-0269">Exonuclease</keyword>
<organism evidence="7 8">
    <name type="scientific">Candidatus Enterocola intestinipullorum</name>
    <dbReference type="NCBI Taxonomy" id="2840783"/>
    <lineage>
        <taxon>Bacteria</taxon>
        <taxon>Pseudomonadati</taxon>
        <taxon>Bacteroidota</taxon>
        <taxon>Bacteroidia</taxon>
        <taxon>Bacteroidales</taxon>
        <taxon>Candidatus Enterocola</taxon>
    </lineage>
</organism>
<dbReference type="GO" id="GO:0008855">
    <property type="term" value="F:exodeoxyribonuclease VII activity"/>
    <property type="evidence" value="ECO:0007669"/>
    <property type="project" value="UniProtKB-UniRule"/>
</dbReference>
<evidence type="ECO:0000256" key="5">
    <source>
        <dbReference type="ARBA" id="ARBA00022839"/>
    </source>
</evidence>
<dbReference type="InterPro" id="IPR003761">
    <property type="entry name" value="Exonuc_VII_S"/>
</dbReference>
<comment type="caution">
    <text evidence="7">The sequence shown here is derived from an EMBL/GenBank/DDBJ whole genome shotgun (WGS) entry which is preliminary data.</text>
</comment>